<dbReference type="Proteomes" id="UP000824156">
    <property type="component" value="Unassembled WGS sequence"/>
</dbReference>
<sequence length="149" mass="16800">MANRKFSFSGSFQKGKEYIKTQAEILKLQAIAKASGIIGRLIIQSIKVMLMLFIAFYLSMALGFYFGNLLGSYALGFLLIGVIFIGLFFLVVALRKPIKALFVNRVIKIIFEDDEDDDEEEEKGNPQPVNNTTDFKGNINSEINEPEYN</sequence>
<comment type="caution">
    <text evidence="3">The sequence shown here is derived from an EMBL/GenBank/DDBJ whole genome shotgun (WGS) entry which is preliminary data.</text>
</comment>
<evidence type="ECO:0000256" key="2">
    <source>
        <dbReference type="SAM" id="Phobius"/>
    </source>
</evidence>
<organism evidence="3 4">
    <name type="scientific">Candidatus Sphingobacterium stercoripullorum</name>
    <dbReference type="NCBI Taxonomy" id="2838759"/>
    <lineage>
        <taxon>Bacteria</taxon>
        <taxon>Pseudomonadati</taxon>
        <taxon>Bacteroidota</taxon>
        <taxon>Sphingobacteriia</taxon>
        <taxon>Sphingobacteriales</taxon>
        <taxon>Sphingobacteriaceae</taxon>
        <taxon>Sphingobacterium</taxon>
    </lineage>
</organism>
<proteinExistence type="predicted"/>
<accession>A0A9D2AZ19</accession>
<dbReference type="AlphaFoldDB" id="A0A9D2AZ19"/>
<keyword evidence="2" id="KW-1133">Transmembrane helix</keyword>
<protein>
    <recommendedName>
        <fullName evidence="5">Phage holin family protein</fullName>
    </recommendedName>
</protein>
<gene>
    <name evidence="3" type="ORF">H9853_05410</name>
</gene>
<evidence type="ECO:0000313" key="3">
    <source>
        <dbReference type="EMBL" id="HIX54444.1"/>
    </source>
</evidence>
<reference evidence="3" key="1">
    <citation type="journal article" date="2021" name="PeerJ">
        <title>Extensive microbial diversity within the chicken gut microbiome revealed by metagenomics and culture.</title>
        <authorList>
            <person name="Gilroy R."/>
            <person name="Ravi A."/>
            <person name="Getino M."/>
            <person name="Pursley I."/>
            <person name="Horton D.L."/>
            <person name="Alikhan N.F."/>
            <person name="Baker D."/>
            <person name="Gharbi K."/>
            <person name="Hall N."/>
            <person name="Watson M."/>
            <person name="Adriaenssens E.M."/>
            <person name="Foster-Nyarko E."/>
            <person name="Jarju S."/>
            <person name="Secka A."/>
            <person name="Antonio M."/>
            <person name="Oren A."/>
            <person name="Chaudhuri R.R."/>
            <person name="La Ragione R."/>
            <person name="Hildebrand F."/>
            <person name="Pallen M.J."/>
        </authorList>
    </citation>
    <scope>NUCLEOTIDE SEQUENCE</scope>
    <source>
        <strain evidence="3">1719</strain>
    </source>
</reference>
<name>A0A9D2AZ19_9SPHI</name>
<evidence type="ECO:0008006" key="5">
    <source>
        <dbReference type="Google" id="ProtNLM"/>
    </source>
</evidence>
<evidence type="ECO:0000256" key="1">
    <source>
        <dbReference type="SAM" id="MobiDB-lite"/>
    </source>
</evidence>
<feature type="compositionally biased region" description="Polar residues" evidence="1">
    <location>
        <begin position="127"/>
        <end position="143"/>
    </location>
</feature>
<feature type="region of interest" description="Disordered" evidence="1">
    <location>
        <begin position="115"/>
        <end position="149"/>
    </location>
</feature>
<evidence type="ECO:0000313" key="4">
    <source>
        <dbReference type="Proteomes" id="UP000824156"/>
    </source>
</evidence>
<keyword evidence="2" id="KW-0812">Transmembrane</keyword>
<reference evidence="3" key="2">
    <citation type="submission" date="2021-04" db="EMBL/GenBank/DDBJ databases">
        <authorList>
            <person name="Gilroy R."/>
        </authorList>
    </citation>
    <scope>NUCLEOTIDE SEQUENCE</scope>
    <source>
        <strain evidence="3">1719</strain>
    </source>
</reference>
<feature type="transmembrane region" description="Helical" evidence="2">
    <location>
        <begin position="73"/>
        <end position="94"/>
    </location>
</feature>
<keyword evidence="2" id="KW-0472">Membrane</keyword>
<dbReference type="EMBL" id="DXEZ01000150">
    <property type="protein sequence ID" value="HIX54444.1"/>
    <property type="molecule type" value="Genomic_DNA"/>
</dbReference>